<sequence length="60" mass="6966">MREGRHSESSQRQREPGQVQAQEHRIREETIAGPGARFAARPQELNQNLLNLKEYLPVRT</sequence>
<feature type="compositionally biased region" description="Basic and acidic residues" evidence="1">
    <location>
        <begin position="1"/>
        <end position="15"/>
    </location>
</feature>
<accession>A0A1L5NQR7</accession>
<dbReference type="EMBL" id="CP017104">
    <property type="protein sequence ID" value="APO70212.1"/>
    <property type="molecule type" value="Genomic_DNA"/>
</dbReference>
<proteinExistence type="predicted"/>
<evidence type="ECO:0000256" key="1">
    <source>
        <dbReference type="SAM" id="MobiDB-lite"/>
    </source>
</evidence>
<organism evidence="2 3">
    <name type="scientific">Rhizobium gallicum</name>
    <dbReference type="NCBI Taxonomy" id="56730"/>
    <lineage>
        <taxon>Bacteria</taxon>
        <taxon>Pseudomonadati</taxon>
        <taxon>Pseudomonadota</taxon>
        <taxon>Alphaproteobacteria</taxon>
        <taxon>Hyphomicrobiales</taxon>
        <taxon>Rhizobiaceae</taxon>
        <taxon>Rhizobium/Agrobacterium group</taxon>
        <taxon>Rhizobium</taxon>
    </lineage>
</organism>
<name>A0A1L5NQR7_9HYPH</name>
<reference evidence="2 3" key="1">
    <citation type="submission" date="2016-09" db="EMBL/GenBank/DDBJ databases">
        <title>The complete genome sequences of Rhizobium gallicum, symbiovars gallicum and phaseoli, symbionts associated to common bean (Phaseolus vulgaris).</title>
        <authorList>
            <person name="Bustos P."/>
            <person name="Santamaria R.I."/>
            <person name="Perez-Carrascal O.M."/>
            <person name="Juarez S."/>
            <person name="Lozano L."/>
            <person name="Martinez-Flores I."/>
            <person name="Martinez-Romero E."/>
            <person name="Cevallos M."/>
            <person name="Romero D."/>
            <person name="Davila G."/>
            <person name="Gonzalez V."/>
        </authorList>
    </citation>
    <scope>NUCLEOTIDE SEQUENCE [LARGE SCALE GENOMIC DNA]</scope>
    <source>
        <strain evidence="2 3">IE4872</strain>
        <plasmid evidence="3">prgalie4872c</plasmid>
    </source>
</reference>
<dbReference type="AlphaFoldDB" id="A0A1L5NQR7"/>
<gene>
    <name evidence="2" type="ORF">IE4872_PC00184</name>
</gene>
<evidence type="ECO:0000313" key="2">
    <source>
        <dbReference type="EMBL" id="APO70212.1"/>
    </source>
</evidence>
<protein>
    <submittedName>
        <fullName evidence="2">Uncharacterized protein</fullName>
    </submittedName>
</protein>
<evidence type="ECO:0000313" key="3">
    <source>
        <dbReference type="Proteomes" id="UP000184749"/>
    </source>
</evidence>
<keyword evidence="2" id="KW-0614">Plasmid</keyword>
<dbReference type="Proteomes" id="UP000184749">
    <property type="component" value="Plasmid pRgalIE4872c"/>
</dbReference>
<feature type="region of interest" description="Disordered" evidence="1">
    <location>
        <begin position="1"/>
        <end position="40"/>
    </location>
</feature>
<geneLocation type="plasmid" evidence="3">
    <name>prgalie4872c</name>
</geneLocation>